<dbReference type="InterPro" id="IPR021255">
    <property type="entry name" value="DUF2807"/>
</dbReference>
<proteinExistence type="predicted"/>
<dbReference type="KEGG" id="als:DJ013_21080"/>
<dbReference type="EMBL" id="CP029480">
    <property type="protein sequence ID" value="AWW00541.1"/>
    <property type="molecule type" value="Genomic_DNA"/>
</dbReference>
<keyword evidence="4" id="KW-1185">Reference proteome</keyword>
<evidence type="ECO:0000259" key="2">
    <source>
        <dbReference type="Pfam" id="PF10988"/>
    </source>
</evidence>
<keyword evidence="1" id="KW-0732">Signal</keyword>
<protein>
    <submittedName>
        <fullName evidence="3">DUF2807 domain-containing protein</fullName>
    </submittedName>
</protein>
<accession>A0A2Z4GGX2</accession>
<reference evidence="3 4" key="1">
    <citation type="submission" date="2018-05" db="EMBL/GenBank/DDBJ databases">
        <title>Complete genome sequence of Arcticibacterium luteifluviistationis SM1504T, a cytophagaceae bacterium isolated from Arctic surface seawater.</title>
        <authorList>
            <person name="Li Y."/>
            <person name="Qin Q.-L."/>
        </authorList>
    </citation>
    <scope>NUCLEOTIDE SEQUENCE [LARGE SCALE GENOMIC DNA]</scope>
    <source>
        <strain evidence="3 4">SM1504</strain>
    </source>
</reference>
<name>A0A2Z4GGX2_9BACT</name>
<organism evidence="3 4">
    <name type="scientific">Arcticibacterium luteifluviistationis</name>
    <dbReference type="NCBI Taxonomy" id="1784714"/>
    <lineage>
        <taxon>Bacteria</taxon>
        <taxon>Pseudomonadati</taxon>
        <taxon>Bacteroidota</taxon>
        <taxon>Cytophagia</taxon>
        <taxon>Cytophagales</taxon>
        <taxon>Leadbetterellaceae</taxon>
        <taxon>Arcticibacterium</taxon>
    </lineage>
</organism>
<dbReference type="AlphaFoldDB" id="A0A2Z4GGX2"/>
<feature type="signal peptide" evidence="1">
    <location>
        <begin position="1"/>
        <end position="21"/>
    </location>
</feature>
<dbReference type="Proteomes" id="UP000249873">
    <property type="component" value="Chromosome"/>
</dbReference>
<feature type="domain" description="Putative auto-transporter adhesin head GIN" evidence="2">
    <location>
        <begin position="43"/>
        <end position="226"/>
    </location>
</feature>
<dbReference type="RefSeq" id="WP_111373907.1">
    <property type="nucleotide sequence ID" value="NZ_CP029480.1"/>
</dbReference>
<dbReference type="Gene3D" id="2.160.20.120">
    <property type="match status" value="1"/>
</dbReference>
<dbReference type="Pfam" id="PF10988">
    <property type="entry name" value="DUF2807"/>
    <property type="match status" value="1"/>
</dbReference>
<feature type="chain" id="PRO_5016259337" evidence="1">
    <location>
        <begin position="22"/>
        <end position="241"/>
    </location>
</feature>
<evidence type="ECO:0000256" key="1">
    <source>
        <dbReference type="SAM" id="SignalP"/>
    </source>
</evidence>
<gene>
    <name evidence="3" type="ORF">DJ013_21080</name>
</gene>
<sequence>MKKIKLLTVLTTLVVFSKACVSIDFNDGVSPDNETEIFEMETFTDVDLGSAFDVVIIPSTEHKVTATGSSTNLNDLNVRVVNNTLKVSYYNRNIFRPISRNKMELLIEMPELREADVSGAATVFIEDFEYFTALELDVKGASKVTLDVEVGELDADISGASTLTLKSDVPVLKVDLSGASKLNAFDADSEEVYLELSGASKANVSVAEYLKVDASGASTVNYKGLPRIDQELSGASKVNKD</sequence>
<evidence type="ECO:0000313" key="3">
    <source>
        <dbReference type="EMBL" id="AWW00541.1"/>
    </source>
</evidence>
<dbReference type="OrthoDB" id="980382at2"/>
<evidence type="ECO:0000313" key="4">
    <source>
        <dbReference type="Proteomes" id="UP000249873"/>
    </source>
</evidence>